<sequence length="106" mass="11273">MNTLPKEVHLADGRCLSLREIDPADMLDLIEAAGSAVTGASAAAWLGYAEMICSVTAIDGVPVQMPGTKEEIRDLARRIGKGGIAVLYPCFHQDTDEEMVVATAKN</sequence>
<dbReference type="OrthoDB" id="7273738at2"/>
<dbReference type="EMBL" id="LUTU01000006">
    <property type="protein sequence ID" value="OAJ67882.1"/>
    <property type="molecule type" value="Genomic_DNA"/>
</dbReference>
<gene>
    <name evidence="1" type="ORF">A0123_01521</name>
</gene>
<evidence type="ECO:0000313" key="1">
    <source>
        <dbReference type="EMBL" id="OAJ67882.1"/>
    </source>
</evidence>
<protein>
    <submittedName>
        <fullName evidence="1">Uncharacterized protein</fullName>
    </submittedName>
</protein>
<dbReference type="PATRIC" id="fig|38307.3.peg.1561"/>
<proteinExistence type="predicted"/>
<name>A0A1B6VKY6_9PROT</name>
<evidence type="ECO:0000313" key="2">
    <source>
        <dbReference type="Proteomes" id="UP000077786"/>
    </source>
</evidence>
<accession>A0A1B6VKY6</accession>
<dbReference type="Proteomes" id="UP000077786">
    <property type="component" value="Unassembled WGS sequence"/>
</dbReference>
<reference evidence="1 2" key="1">
    <citation type="submission" date="2016-03" db="EMBL/GenBank/DDBJ databases">
        <title>Draft genome sequence of Gluconobacter cerinus strain CECT 9110.</title>
        <authorList>
            <person name="Sainz F."/>
            <person name="Mas A."/>
            <person name="Torija M.J."/>
        </authorList>
    </citation>
    <scope>NUCLEOTIDE SEQUENCE [LARGE SCALE GENOMIC DNA]</scope>
    <source>
        <strain evidence="1 2">CECT 9110</strain>
    </source>
</reference>
<dbReference type="RefSeq" id="WP_046900290.1">
    <property type="nucleotide sequence ID" value="NZ_JAERLC010000020.1"/>
</dbReference>
<comment type="caution">
    <text evidence="1">The sequence shown here is derived from an EMBL/GenBank/DDBJ whole genome shotgun (WGS) entry which is preliminary data.</text>
</comment>
<dbReference type="AlphaFoldDB" id="A0A1B6VKY6"/>
<organism evidence="1 2">
    <name type="scientific">Gluconobacter cerinus</name>
    <dbReference type="NCBI Taxonomy" id="38307"/>
    <lineage>
        <taxon>Bacteria</taxon>
        <taxon>Pseudomonadati</taxon>
        <taxon>Pseudomonadota</taxon>
        <taxon>Alphaproteobacteria</taxon>
        <taxon>Acetobacterales</taxon>
        <taxon>Acetobacteraceae</taxon>
        <taxon>Gluconobacter</taxon>
    </lineage>
</organism>